<reference evidence="10" key="2">
    <citation type="journal article" date="2022" name="Microb. Genom.">
        <title>A chromosome-scale genome assembly of the tomato pathogen Cladosporium fulvum reveals a compartmentalized genome architecture and the presence of a dispensable chromosome.</title>
        <authorList>
            <person name="Zaccaron A.Z."/>
            <person name="Chen L.H."/>
            <person name="Samaras A."/>
            <person name="Stergiopoulos I."/>
        </authorList>
    </citation>
    <scope>NUCLEOTIDE SEQUENCE</scope>
    <source>
        <strain evidence="10">Race5_Kim</strain>
    </source>
</reference>
<keyword evidence="3" id="KW-0547">Nucleotide-binding</keyword>
<organism evidence="10 11">
    <name type="scientific">Passalora fulva</name>
    <name type="common">Tomato leaf mold</name>
    <name type="synonym">Cladosporium fulvum</name>
    <dbReference type="NCBI Taxonomy" id="5499"/>
    <lineage>
        <taxon>Eukaryota</taxon>
        <taxon>Fungi</taxon>
        <taxon>Dikarya</taxon>
        <taxon>Ascomycota</taxon>
        <taxon>Pezizomycotina</taxon>
        <taxon>Dothideomycetes</taxon>
        <taxon>Dothideomycetidae</taxon>
        <taxon>Mycosphaerellales</taxon>
        <taxon>Mycosphaerellaceae</taxon>
        <taxon>Fulvia</taxon>
    </lineage>
</organism>
<evidence type="ECO:0000256" key="4">
    <source>
        <dbReference type="ARBA" id="ARBA00022763"/>
    </source>
</evidence>
<feature type="compositionally biased region" description="Acidic residues" evidence="8">
    <location>
        <begin position="115"/>
        <end position="126"/>
    </location>
</feature>
<name>A0A9Q8P442_PASFU</name>
<feature type="region of interest" description="Disordered" evidence="8">
    <location>
        <begin position="1"/>
        <end position="184"/>
    </location>
</feature>
<keyword evidence="6" id="KW-0539">Nucleus</keyword>
<feature type="region of interest" description="Disordered" evidence="8">
    <location>
        <begin position="777"/>
        <end position="814"/>
    </location>
</feature>
<evidence type="ECO:0000313" key="11">
    <source>
        <dbReference type="Proteomes" id="UP000756132"/>
    </source>
</evidence>
<dbReference type="InterPro" id="IPR027417">
    <property type="entry name" value="P-loop_NTPase"/>
</dbReference>
<keyword evidence="7" id="KW-0131">Cell cycle</keyword>
<evidence type="ECO:0000259" key="9">
    <source>
        <dbReference type="Pfam" id="PF25812"/>
    </source>
</evidence>
<reference evidence="10" key="1">
    <citation type="submission" date="2021-12" db="EMBL/GenBank/DDBJ databases">
        <authorList>
            <person name="Zaccaron A."/>
            <person name="Stergiopoulos I."/>
        </authorList>
    </citation>
    <scope>NUCLEOTIDE SEQUENCE</scope>
    <source>
        <strain evidence="10">Race5_Kim</strain>
    </source>
</reference>
<dbReference type="RefSeq" id="XP_047756787.1">
    <property type="nucleotide sequence ID" value="XM_047899318.1"/>
</dbReference>
<feature type="domain" description="Checkpoint protein RAD24-like helical bundle" evidence="9">
    <location>
        <begin position="497"/>
        <end position="621"/>
    </location>
</feature>
<dbReference type="GO" id="GO:0033314">
    <property type="term" value="P:mitotic DNA replication checkpoint signaling"/>
    <property type="evidence" value="ECO:0007669"/>
    <property type="project" value="TreeGrafter"/>
</dbReference>
<evidence type="ECO:0000256" key="6">
    <source>
        <dbReference type="ARBA" id="ARBA00023242"/>
    </source>
</evidence>
<dbReference type="EMBL" id="CP090163">
    <property type="protein sequence ID" value="UJO12421.1"/>
    <property type="molecule type" value="Genomic_DNA"/>
</dbReference>
<evidence type="ECO:0000256" key="2">
    <source>
        <dbReference type="ARBA" id="ARBA00006168"/>
    </source>
</evidence>
<dbReference type="GeneID" id="71980048"/>
<dbReference type="GO" id="GO:0003682">
    <property type="term" value="F:chromatin binding"/>
    <property type="evidence" value="ECO:0007669"/>
    <property type="project" value="TreeGrafter"/>
</dbReference>
<evidence type="ECO:0000256" key="5">
    <source>
        <dbReference type="ARBA" id="ARBA00022840"/>
    </source>
</evidence>
<evidence type="ECO:0000256" key="1">
    <source>
        <dbReference type="ARBA" id="ARBA00004123"/>
    </source>
</evidence>
<evidence type="ECO:0000256" key="3">
    <source>
        <dbReference type="ARBA" id="ARBA00022741"/>
    </source>
</evidence>
<dbReference type="AlphaFoldDB" id="A0A9Q8P442"/>
<evidence type="ECO:0000256" key="8">
    <source>
        <dbReference type="SAM" id="MobiDB-lite"/>
    </source>
</evidence>
<evidence type="ECO:0000256" key="7">
    <source>
        <dbReference type="ARBA" id="ARBA00023306"/>
    </source>
</evidence>
<dbReference type="InterPro" id="IPR004582">
    <property type="entry name" value="Checkpoint_prot_Rad17_Rad24"/>
</dbReference>
<dbReference type="Pfam" id="PF25812">
    <property type="entry name" value="RAD24_helical"/>
    <property type="match status" value="1"/>
</dbReference>
<keyword evidence="5" id="KW-0067">ATP-binding</keyword>
<protein>
    <submittedName>
        <fullName evidence="10">Cell cycle checkpoint protein RAD17</fullName>
    </submittedName>
</protein>
<dbReference type="KEGG" id="ffu:CLAFUR5_00170"/>
<dbReference type="GO" id="GO:0003689">
    <property type="term" value="F:DNA clamp loader activity"/>
    <property type="evidence" value="ECO:0007669"/>
    <property type="project" value="TreeGrafter"/>
</dbReference>
<dbReference type="Gene3D" id="3.40.50.300">
    <property type="entry name" value="P-loop containing nucleotide triphosphate hydrolases"/>
    <property type="match status" value="1"/>
</dbReference>
<dbReference type="GO" id="GO:0005524">
    <property type="term" value="F:ATP binding"/>
    <property type="evidence" value="ECO:0007669"/>
    <property type="project" value="UniProtKB-KW"/>
</dbReference>
<feature type="compositionally biased region" description="Basic residues" evidence="8">
    <location>
        <begin position="1"/>
        <end position="10"/>
    </location>
</feature>
<feature type="compositionally biased region" description="Basic and acidic residues" evidence="8">
    <location>
        <begin position="789"/>
        <end position="806"/>
    </location>
</feature>
<gene>
    <name evidence="10" type="ORF">CLAFUR5_00170</name>
</gene>
<comment type="similarity">
    <text evidence="2">Belongs to the rad17/RAD24 family.</text>
</comment>
<feature type="compositionally biased region" description="Low complexity" evidence="8">
    <location>
        <begin position="45"/>
        <end position="60"/>
    </location>
</feature>
<accession>A0A9Q8P442</accession>
<dbReference type="GO" id="GO:0006281">
    <property type="term" value="P:DNA repair"/>
    <property type="evidence" value="ECO:0007669"/>
    <property type="project" value="InterPro"/>
</dbReference>
<keyword evidence="4" id="KW-0227">DNA damage</keyword>
<dbReference type="OrthoDB" id="10265971at2759"/>
<dbReference type="Proteomes" id="UP000756132">
    <property type="component" value="Chromosome 1"/>
</dbReference>
<comment type="subcellular location">
    <subcellularLocation>
        <location evidence="1">Nucleus</location>
    </subcellularLocation>
</comment>
<feature type="region of interest" description="Disordered" evidence="8">
    <location>
        <begin position="686"/>
        <end position="725"/>
    </location>
</feature>
<sequence length="843" mass="92081">MGPRASRRRVVTSDDEDDDPKEIKAESPKPAKPAAGKLKAIKNGKAASTSKSVKATSPKSSPKKRTSKPKQETKEPPKPAANPIYSFFNNATQRQQRPQPSVSPDKFSTHREELDTIQDDLVEDDDHPNGTGTALSKGPSTALALRKRKFGRTQSFESESSLPSTASQKFRKASGGDRVPTLTVKNQDNRPWTEQFAPIDLSELAVHKRKVDDVRKWLDMALRGRRNKVLVLKGPAGSGKTTTVQLLAKDMSISTYEWKDPSGADYSPEGALSSAAQFEEFVGRIGKSAGLMLSSGDGSGLTQPDYKASTTAESSDRLQALLVEEFPNTFSKQSATLQSFRSTVAQYLSSSAPPHSSPTPLIMVISETLLSTNTAAADSFTAHRLLGPELITNPYVNVIEFNPVAPTFLIKALEAIVVKEARKSGRRRTPGSQVLKRIAESGDIRSAVSSLEFLCVRGDEEDLWSSKVTFTKAKQSTTVQPLTKAEQEVLKLVTNRESSLDIFHAVGKVVYNKRIDVSTSAGLPQPPAWLPQHRRSKIPENDPDILMDELGTDTSTFLAALHENYALSCSTSSADDTMESLAACMDNLSDSDLLSIDRFSFGTRAYSGSATDTLRQDEMSFQAAVRGILFSLPSPVHRSAGASGNRSVAHSMFYPTSLKLWRKKEEVGDNLELLISKLVSGGTSSTGRCGKVKSTTASGVESWQQNTSSRATSFNPDENNTEGTPQVSTELKNQMLLDQLPYMLHILSARSASRDEQILVDQIRDITRVTGIAATEDLQAENDDADDNMNDKEQWSTDRPDAEPGVKKQRLSGKKQVTFEAPQIPVELRVERLVLADDDIVDD</sequence>
<evidence type="ECO:0000313" key="10">
    <source>
        <dbReference type="EMBL" id="UJO12421.1"/>
    </source>
</evidence>
<keyword evidence="11" id="KW-1185">Reference proteome</keyword>
<dbReference type="OMA" id="YNKREDP"/>
<proteinExistence type="inferred from homology"/>
<feature type="compositionally biased region" description="Acidic residues" evidence="8">
    <location>
        <begin position="778"/>
        <end position="788"/>
    </location>
</feature>
<dbReference type="Pfam" id="PF03215">
    <property type="entry name" value="Rad17"/>
    <property type="match status" value="1"/>
</dbReference>
<dbReference type="PANTHER" id="PTHR12172">
    <property type="entry name" value="CELL CYCLE CHECKPOINT PROTEIN RAD17"/>
    <property type="match status" value="1"/>
</dbReference>
<dbReference type="PANTHER" id="PTHR12172:SF0">
    <property type="entry name" value="CELL CYCLE CHECKPOINT PROTEIN RAD17"/>
    <property type="match status" value="1"/>
</dbReference>
<dbReference type="GO" id="GO:0000077">
    <property type="term" value="P:DNA damage checkpoint signaling"/>
    <property type="evidence" value="ECO:0007669"/>
    <property type="project" value="TreeGrafter"/>
</dbReference>
<dbReference type="GO" id="GO:0005634">
    <property type="term" value="C:nucleus"/>
    <property type="evidence" value="ECO:0007669"/>
    <property type="project" value="UniProtKB-SubCell"/>
</dbReference>
<dbReference type="SUPFAM" id="SSF52540">
    <property type="entry name" value="P-loop containing nucleoside triphosphate hydrolases"/>
    <property type="match status" value="1"/>
</dbReference>
<dbReference type="InterPro" id="IPR057927">
    <property type="entry name" value="RAD24-like_helical"/>
</dbReference>
<feature type="compositionally biased region" description="Polar residues" evidence="8">
    <location>
        <begin position="152"/>
        <end position="168"/>
    </location>
</feature>